<dbReference type="Pfam" id="PF12802">
    <property type="entry name" value="MarR_2"/>
    <property type="match status" value="1"/>
</dbReference>
<gene>
    <name evidence="2" type="ORF">P8A22_01195</name>
</gene>
<accession>A0ABY9HW63</accession>
<sequence length="148" mass="16610">MTDAPWMRGLHADTGYLLYRLGLRSGSMFNSELEQHGLRLRHYAILRYLATVEGCLQRELSTRLGYDPSAIVSLVDDLQRLGLVQRQPDPKDRRNRIVVLAPAGTKLLSESEQDGARVTATLLAPLDPQERRTLHALLLRIAETPDAP</sequence>
<reference evidence="2 3" key="1">
    <citation type="submission" date="2023-03" db="EMBL/GenBank/DDBJ databases">
        <title>Isolation and description of six Streptomyces strains from soil environments, able to metabolize different microbial glucans.</title>
        <authorList>
            <person name="Widen T."/>
            <person name="Larsbrink J."/>
        </authorList>
    </citation>
    <scope>NUCLEOTIDE SEQUENCE [LARGE SCALE GENOMIC DNA]</scope>
    <source>
        <strain evidence="2 3">Mut2</strain>
    </source>
</reference>
<evidence type="ECO:0000313" key="2">
    <source>
        <dbReference type="EMBL" id="WLQ38780.1"/>
    </source>
</evidence>
<dbReference type="Gene3D" id="1.10.10.10">
    <property type="entry name" value="Winged helix-like DNA-binding domain superfamily/Winged helix DNA-binding domain"/>
    <property type="match status" value="1"/>
</dbReference>
<dbReference type="PRINTS" id="PR00598">
    <property type="entry name" value="HTHMARR"/>
</dbReference>
<proteinExistence type="predicted"/>
<dbReference type="SUPFAM" id="SSF46785">
    <property type="entry name" value="Winged helix' DNA-binding domain"/>
    <property type="match status" value="1"/>
</dbReference>
<dbReference type="RefSeq" id="WP_306085467.1">
    <property type="nucleotide sequence ID" value="NZ_CP120992.1"/>
</dbReference>
<dbReference type="SMART" id="SM00347">
    <property type="entry name" value="HTH_MARR"/>
    <property type="match status" value="1"/>
</dbReference>
<dbReference type="InterPro" id="IPR036388">
    <property type="entry name" value="WH-like_DNA-bd_sf"/>
</dbReference>
<protein>
    <submittedName>
        <fullName evidence="2">MarR family winged helix-turn-helix transcriptional regulator</fullName>
    </submittedName>
</protein>
<dbReference type="InterPro" id="IPR039422">
    <property type="entry name" value="MarR/SlyA-like"/>
</dbReference>
<dbReference type="PROSITE" id="PS50995">
    <property type="entry name" value="HTH_MARR_2"/>
    <property type="match status" value="1"/>
</dbReference>
<dbReference type="InterPro" id="IPR036390">
    <property type="entry name" value="WH_DNA-bd_sf"/>
</dbReference>
<name>A0ABY9HW63_9ACTN</name>
<feature type="domain" description="HTH marR-type" evidence="1">
    <location>
        <begin position="11"/>
        <end position="143"/>
    </location>
</feature>
<dbReference type="InterPro" id="IPR000835">
    <property type="entry name" value="HTH_MarR-typ"/>
</dbReference>
<dbReference type="Proteomes" id="UP001229952">
    <property type="component" value="Chromosome"/>
</dbReference>
<keyword evidence="3" id="KW-1185">Reference proteome</keyword>
<dbReference type="PANTHER" id="PTHR33164">
    <property type="entry name" value="TRANSCRIPTIONAL REGULATOR, MARR FAMILY"/>
    <property type="match status" value="1"/>
</dbReference>
<organism evidence="2 3">
    <name type="scientific">Streptomyces laculatispora</name>
    <dbReference type="NCBI Taxonomy" id="887464"/>
    <lineage>
        <taxon>Bacteria</taxon>
        <taxon>Bacillati</taxon>
        <taxon>Actinomycetota</taxon>
        <taxon>Actinomycetes</taxon>
        <taxon>Kitasatosporales</taxon>
        <taxon>Streptomycetaceae</taxon>
        <taxon>Streptomyces</taxon>
    </lineage>
</organism>
<dbReference type="EMBL" id="CP120992">
    <property type="protein sequence ID" value="WLQ38780.1"/>
    <property type="molecule type" value="Genomic_DNA"/>
</dbReference>
<evidence type="ECO:0000259" key="1">
    <source>
        <dbReference type="PROSITE" id="PS50995"/>
    </source>
</evidence>
<dbReference type="PANTHER" id="PTHR33164:SF43">
    <property type="entry name" value="HTH-TYPE TRANSCRIPTIONAL REPRESSOR YETL"/>
    <property type="match status" value="1"/>
</dbReference>
<evidence type="ECO:0000313" key="3">
    <source>
        <dbReference type="Proteomes" id="UP001229952"/>
    </source>
</evidence>